<dbReference type="PROSITE" id="PS50994">
    <property type="entry name" value="INTEGRASE"/>
    <property type="match status" value="1"/>
</dbReference>
<keyword evidence="3" id="KW-1185">Reference proteome</keyword>
<reference key="2">
    <citation type="submission" date="2011-10" db="EMBL/GenBank/DDBJ databases">
        <title>The genome and transcriptome sequence of Clonorchis sinensis provide insights into the carcinogenic liver fluke.</title>
        <authorList>
            <person name="Wang X."/>
            <person name="Huang Y."/>
            <person name="Chen W."/>
            <person name="Liu H."/>
            <person name="Guo L."/>
            <person name="Chen Y."/>
            <person name="Luo F."/>
            <person name="Zhou W."/>
            <person name="Sun J."/>
            <person name="Mao Q."/>
            <person name="Liang P."/>
            <person name="Zhou C."/>
            <person name="Tian Y."/>
            <person name="Men J."/>
            <person name="Lv X."/>
            <person name="Huang L."/>
            <person name="Zhou J."/>
            <person name="Hu Y."/>
            <person name="Li R."/>
            <person name="Zhang F."/>
            <person name="Lei H."/>
            <person name="Li X."/>
            <person name="Hu X."/>
            <person name="Liang C."/>
            <person name="Xu J."/>
            <person name="Wu Z."/>
            <person name="Yu X."/>
        </authorList>
    </citation>
    <scope>NUCLEOTIDE SEQUENCE</scope>
    <source>
        <strain>Henan</strain>
    </source>
</reference>
<proteinExistence type="predicted"/>
<dbReference type="AlphaFoldDB" id="G7YIS2"/>
<dbReference type="Gene3D" id="3.30.420.10">
    <property type="entry name" value="Ribonuclease H-like superfamily/Ribonuclease H"/>
    <property type="match status" value="1"/>
</dbReference>
<sequence>MATFAQGKWLEIVPGNSPTNASTFLVFRWTIKHFGTPETIVLDNGSRLTSSASAELCRKYGAVHVRSSQHHPQSNAQRFVDTLKHALHEPKERGPTEEILQRFLLAY</sequence>
<dbReference type="InterPro" id="IPR012337">
    <property type="entry name" value="RNaseH-like_sf"/>
</dbReference>
<organism evidence="2 3">
    <name type="scientific">Clonorchis sinensis</name>
    <name type="common">Chinese liver fluke</name>
    <dbReference type="NCBI Taxonomy" id="79923"/>
    <lineage>
        <taxon>Eukaryota</taxon>
        <taxon>Metazoa</taxon>
        <taxon>Spiralia</taxon>
        <taxon>Lophotrochozoa</taxon>
        <taxon>Platyhelminthes</taxon>
        <taxon>Trematoda</taxon>
        <taxon>Digenea</taxon>
        <taxon>Opisthorchiida</taxon>
        <taxon>Opisthorchiata</taxon>
        <taxon>Opisthorchiidae</taxon>
        <taxon>Clonorchis</taxon>
    </lineage>
</organism>
<dbReference type="EMBL" id="DF143366">
    <property type="protein sequence ID" value="GAA52855.1"/>
    <property type="molecule type" value="Genomic_DNA"/>
</dbReference>
<accession>G7YIS2</accession>
<dbReference type="SUPFAM" id="SSF53098">
    <property type="entry name" value="Ribonuclease H-like"/>
    <property type="match status" value="1"/>
</dbReference>
<evidence type="ECO:0000313" key="3">
    <source>
        <dbReference type="Proteomes" id="UP000008909"/>
    </source>
</evidence>
<dbReference type="InterPro" id="IPR036397">
    <property type="entry name" value="RNaseH_sf"/>
</dbReference>
<dbReference type="GO" id="GO:0015074">
    <property type="term" value="P:DNA integration"/>
    <property type="evidence" value="ECO:0007669"/>
    <property type="project" value="InterPro"/>
</dbReference>
<dbReference type="PANTHER" id="PTHR37984:SF5">
    <property type="entry name" value="PROTEIN NYNRIN-LIKE"/>
    <property type="match status" value="1"/>
</dbReference>
<evidence type="ECO:0000259" key="1">
    <source>
        <dbReference type="PROSITE" id="PS50994"/>
    </source>
</evidence>
<evidence type="ECO:0000313" key="2">
    <source>
        <dbReference type="EMBL" id="GAA52855.1"/>
    </source>
</evidence>
<dbReference type="InterPro" id="IPR050951">
    <property type="entry name" value="Retrovirus_Pol_polyprotein"/>
</dbReference>
<protein>
    <recommendedName>
        <fullName evidence="1">Integrase catalytic domain-containing protein</fullName>
    </recommendedName>
</protein>
<dbReference type="PANTHER" id="PTHR37984">
    <property type="entry name" value="PROTEIN CBG26694"/>
    <property type="match status" value="1"/>
</dbReference>
<dbReference type="GO" id="GO:0003676">
    <property type="term" value="F:nucleic acid binding"/>
    <property type="evidence" value="ECO:0007669"/>
    <property type="project" value="InterPro"/>
</dbReference>
<dbReference type="Proteomes" id="UP000008909">
    <property type="component" value="Unassembled WGS sequence"/>
</dbReference>
<reference evidence="2" key="1">
    <citation type="journal article" date="2011" name="Genome Biol.">
        <title>The draft genome of the carcinogenic human liver fluke Clonorchis sinensis.</title>
        <authorList>
            <person name="Wang X."/>
            <person name="Chen W."/>
            <person name="Huang Y."/>
            <person name="Sun J."/>
            <person name="Men J."/>
            <person name="Liu H."/>
            <person name="Luo F."/>
            <person name="Guo L."/>
            <person name="Lv X."/>
            <person name="Deng C."/>
            <person name="Zhou C."/>
            <person name="Fan Y."/>
            <person name="Li X."/>
            <person name="Huang L."/>
            <person name="Hu Y."/>
            <person name="Liang C."/>
            <person name="Hu X."/>
            <person name="Xu J."/>
            <person name="Yu X."/>
        </authorList>
    </citation>
    <scope>NUCLEOTIDE SEQUENCE [LARGE SCALE GENOMIC DNA]</scope>
    <source>
        <strain evidence="2">Henan</strain>
    </source>
</reference>
<feature type="domain" description="Integrase catalytic" evidence="1">
    <location>
        <begin position="1"/>
        <end position="107"/>
    </location>
</feature>
<dbReference type="InterPro" id="IPR001584">
    <property type="entry name" value="Integrase_cat-core"/>
</dbReference>
<gene>
    <name evidence="2" type="ORF">CLF_108968</name>
</gene>
<name>G7YIS2_CLOSI</name>